<evidence type="ECO:0000313" key="2">
    <source>
        <dbReference type="EMBL" id="GAA5813740.1"/>
    </source>
</evidence>
<gene>
    <name evidence="2" type="ORF">MFLAVUS_007227</name>
</gene>
<sequence length="121" mass="14262">MKLVNRKLYIIEDVFFISFPTVAKNIRSGIEKIINGLSLVESLVSELCLLYETDQSNKEDPLQRIIDRSRRKKKSKIDNWISDVYIDKKADNLIENEEEDECEDSFDDNDEYEGEDYDDDK</sequence>
<evidence type="ECO:0000256" key="1">
    <source>
        <dbReference type="SAM" id="MobiDB-lite"/>
    </source>
</evidence>
<keyword evidence="3" id="KW-1185">Reference proteome</keyword>
<dbReference type="EMBL" id="BAABUK010000018">
    <property type="protein sequence ID" value="GAA5813740.1"/>
    <property type="molecule type" value="Genomic_DNA"/>
</dbReference>
<accession>A0ABP9Z3P8</accession>
<proteinExistence type="predicted"/>
<organism evidence="2 3">
    <name type="scientific">Mucor flavus</name>
    <dbReference type="NCBI Taxonomy" id="439312"/>
    <lineage>
        <taxon>Eukaryota</taxon>
        <taxon>Fungi</taxon>
        <taxon>Fungi incertae sedis</taxon>
        <taxon>Mucoromycota</taxon>
        <taxon>Mucoromycotina</taxon>
        <taxon>Mucoromycetes</taxon>
        <taxon>Mucorales</taxon>
        <taxon>Mucorineae</taxon>
        <taxon>Mucoraceae</taxon>
        <taxon>Mucor</taxon>
    </lineage>
</organism>
<name>A0ABP9Z3P8_9FUNG</name>
<dbReference type="Proteomes" id="UP001473302">
    <property type="component" value="Unassembled WGS sequence"/>
</dbReference>
<evidence type="ECO:0000313" key="3">
    <source>
        <dbReference type="Proteomes" id="UP001473302"/>
    </source>
</evidence>
<comment type="caution">
    <text evidence="2">The sequence shown here is derived from an EMBL/GenBank/DDBJ whole genome shotgun (WGS) entry which is preliminary data.</text>
</comment>
<reference evidence="2 3" key="1">
    <citation type="submission" date="2024-04" db="EMBL/GenBank/DDBJ databases">
        <title>genome sequences of Mucor flavus KT1a and Helicostylum pulchrum KT1b strains isolated from the surface of a dry-aged beef.</title>
        <authorList>
            <person name="Toyotome T."/>
            <person name="Hosono M."/>
            <person name="Torimaru M."/>
            <person name="Fukuda K."/>
            <person name="Mikami N."/>
        </authorList>
    </citation>
    <scope>NUCLEOTIDE SEQUENCE [LARGE SCALE GENOMIC DNA]</scope>
    <source>
        <strain evidence="2 3">KT1a</strain>
    </source>
</reference>
<feature type="region of interest" description="Disordered" evidence="1">
    <location>
        <begin position="96"/>
        <end position="121"/>
    </location>
</feature>
<protein>
    <submittedName>
        <fullName evidence="2">Uncharacterized protein</fullName>
    </submittedName>
</protein>